<organism evidence="2 3">
    <name type="scientific">Sphaerobolus stellatus (strain SS14)</name>
    <dbReference type="NCBI Taxonomy" id="990650"/>
    <lineage>
        <taxon>Eukaryota</taxon>
        <taxon>Fungi</taxon>
        <taxon>Dikarya</taxon>
        <taxon>Basidiomycota</taxon>
        <taxon>Agaricomycotina</taxon>
        <taxon>Agaricomycetes</taxon>
        <taxon>Phallomycetidae</taxon>
        <taxon>Geastrales</taxon>
        <taxon>Sphaerobolaceae</taxon>
        <taxon>Sphaerobolus</taxon>
    </lineage>
</organism>
<feature type="region of interest" description="Disordered" evidence="1">
    <location>
        <begin position="28"/>
        <end position="91"/>
    </location>
</feature>
<evidence type="ECO:0000313" key="3">
    <source>
        <dbReference type="Proteomes" id="UP000054279"/>
    </source>
</evidence>
<sequence>MTESTTIKELFKTPNIKGISQIVDSFARRTSEPAARTVIDDRDEILDDRSVDEIQRPKPEKPYGGDPGDGPPNGDGFPGGNGGFSSRKDWQIPPSANLAKIDSKESHFDVKMKPENIPSWDGDPDKLARWILKMNKLAERSQQVFIQLGELVPTRLEKDAYLWFWALPWEYRDEIMKERADL</sequence>
<feature type="compositionally biased region" description="Gly residues" evidence="1">
    <location>
        <begin position="65"/>
        <end position="83"/>
    </location>
</feature>
<accession>A0A0C9UUZ2</accession>
<keyword evidence="3" id="KW-1185">Reference proteome</keyword>
<evidence type="ECO:0000313" key="2">
    <source>
        <dbReference type="EMBL" id="KIJ28970.1"/>
    </source>
</evidence>
<dbReference type="OrthoDB" id="3203159at2759"/>
<protein>
    <submittedName>
        <fullName evidence="2">Uncharacterized protein</fullName>
    </submittedName>
</protein>
<reference evidence="2 3" key="1">
    <citation type="submission" date="2014-06" db="EMBL/GenBank/DDBJ databases">
        <title>Evolutionary Origins and Diversification of the Mycorrhizal Mutualists.</title>
        <authorList>
            <consortium name="DOE Joint Genome Institute"/>
            <consortium name="Mycorrhizal Genomics Consortium"/>
            <person name="Kohler A."/>
            <person name="Kuo A."/>
            <person name="Nagy L.G."/>
            <person name="Floudas D."/>
            <person name="Copeland A."/>
            <person name="Barry K.W."/>
            <person name="Cichocki N."/>
            <person name="Veneault-Fourrey C."/>
            <person name="LaButti K."/>
            <person name="Lindquist E.A."/>
            <person name="Lipzen A."/>
            <person name="Lundell T."/>
            <person name="Morin E."/>
            <person name="Murat C."/>
            <person name="Riley R."/>
            <person name="Ohm R."/>
            <person name="Sun H."/>
            <person name="Tunlid A."/>
            <person name="Henrissat B."/>
            <person name="Grigoriev I.V."/>
            <person name="Hibbett D.S."/>
            <person name="Martin F."/>
        </authorList>
    </citation>
    <scope>NUCLEOTIDE SEQUENCE [LARGE SCALE GENOMIC DNA]</scope>
    <source>
        <strain evidence="2 3">SS14</strain>
    </source>
</reference>
<dbReference type="Proteomes" id="UP000054279">
    <property type="component" value="Unassembled WGS sequence"/>
</dbReference>
<gene>
    <name evidence="2" type="ORF">M422DRAFT_269669</name>
</gene>
<name>A0A0C9UUZ2_SPHS4</name>
<feature type="compositionally biased region" description="Basic and acidic residues" evidence="1">
    <location>
        <begin position="47"/>
        <end position="63"/>
    </location>
</feature>
<dbReference type="HOGENOM" id="CLU_1482896_0_0_1"/>
<dbReference type="EMBL" id="KN837293">
    <property type="protein sequence ID" value="KIJ28970.1"/>
    <property type="molecule type" value="Genomic_DNA"/>
</dbReference>
<dbReference type="AlphaFoldDB" id="A0A0C9UUZ2"/>
<evidence type="ECO:0000256" key="1">
    <source>
        <dbReference type="SAM" id="MobiDB-lite"/>
    </source>
</evidence>
<proteinExistence type="predicted"/>